<dbReference type="EMBL" id="CAADRP010001480">
    <property type="protein sequence ID" value="VFU39127.1"/>
    <property type="molecule type" value="Genomic_DNA"/>
</dbReference>
<dbReference type="AlphaFoldDB" id="A0A6N2LD95"/>
<proteinExistence type="predicted"/>
<keyword evidence="1" id="KW-0472">Membrane</keyword>
<keyword evidence="1" id="KW-1133">Transmembrane helix</keyword>
<organism evidence="2">
    <name type="scientific">Salix viminalis</name>
    <name type="common">Common osier</name>
    <name type="synonym">Basket willow</name>
    <dbReference type="NCBI Taxonomy" id="40686"/>
    <lineage>
        <taxon>Eukaryota</taxon>
        <taxon>Viridiplantae</taxon>
        <taxon>Streptophyta</taxon>
        <taxon>Embryophyta</taxon>
        <taxon>Tracheophyta</taxon>
        <taxon>Spermatophyta</taxon>
        <taxon>Magnoliopsida</taxon>
        <taxon>eudicotyledons</taxon>
        <taxon>Gunneridae</taxon>
        <taxon>Pentapetalae</taxon>
        <taxon>rosids</taxon>
        <taxon>fabids</taxon>
        <taxon>Malpighiales</taxon>
        <taxon>Salicaceae</taxon>
        <taxon>Saliceae</taxon>
        <taxon>Salix</taxon>
    </lineage>
</organism>
<evidence type="ECO:0000256" key="1">
    <source>
        <dbReference type="SAM" id="Phobius"/>
    </source>
</evidence>
<gene>
    <name evidence="2" type="ORF">SVIM_LOCUS215705</name>
</gene>
<name>A0A6N2LD95_SALVM</name>
<sequence>MPNVLYGMLKMGSEYVNELFVVSLTIFMCAGLGCVDITRKVFDHCLETKTDIWDTILVDICGNRTDGEVTFLLSLTAVSQFQCLDLAHAFAIKNLAVLNAVIVMYSRCDSIHTSFKVSEKWWKEMLHIEIS</sequence>
<protein>
    <submittedName>
        <fullName evidence="2">Uncharacterized protein</fullName>
    </submittedName>
</protein>
<feature type="transmembrane region" description="Helical" evidence="1">
    <location>
        <begin position="20"/>
        <end position="38"/>
    </location>
</feature>
<evidence type="ECO:0000313" key="2">
    <source>
        <dbReference type="EMBL" id="VFU39127.1"/>
    </source>
</evidence>
<reference evidence="2" key="1">
    <citation type="submission" date="2019-03" db="EMBL/GenBank/DDBJ databases">
        <authorList>
            <person name="Mank J."/>
            <person name="Almeida P."/>
        </authorList>
    </citation>
    <scope>NUCLEOTIDE SEQUENCE</scope>
    <source>
        <strain evidence="2">78183</strain>
    </source>
</reference>
<keyword evidence="1" id="KW-0812">Transmembrane</keyword>
<accession>A0A6N2LD95</accession>